<feature type="compositionally biased region" description="Basic and acidic residues" evidence="5">
    <location>
        <begin position="3392"/>
        <end position="3404"/>
    </location>
</feature>
<feature type="coiled-coil region" evidence="4">
    <location>
        <begin position="1157"/>
        <end position="1209"/>
    </location>
</feature>
<sequence length="3630" mass="422579">MTAGILRSAQSRLAEEREERLRARAGEELAMVDIRRAREEARQLKDERRAQDRKHMKVLSDQRKALEIELKRAEGEQEAAIAALKREREQTAEMLREAHADHTRELEEQLAFAQEERELLLQEAQRVREQEAAELAKKAQREIEAQLEADKEKRIAHLQGVGVRRLLKKGLARGWTVWVELCKDRRRRRALLVKAGHQLLRPKLTAAYTHWRHSWQTFTVSQASMTHEQRLAHEVKTRRALEAELLKVQEELKAAQEILNKEKYTQESLRLEMSRKLDDEKTKRVEALGQQGLKRLMSQKLSMGWSAWHAKWSVRTRQRNLLKKAGARLSKPKLIASYKHWAADWKDAMRIKSTMIAEQQDAAVRAERAEFESKLLAQVQQLQKDLKHARDALASGKGLEDDLKRRMEEELEREKEKRVENIGKMGLKRLMNQKLSIGWSAWHSLWSEARRQRNLLKKAGARLTKPKLMAAYSNWKSGWSFEMTRDKTMTIEERLAAETTRADAAEEQARLTARELKAAREAMAASFGQEAEIRRKMEEELEREKEKRVAHLGEMGVRRLMNQGLTRGWSAWHGLWSESKRQRSLLKKAGARLVKPKLIHSFQLWMLDWKANEAKLKMTTAEQRAAQIVADKAKKEQDLAMQVAELQKELEAAHRRLGESHQGAEERLRRLEADLEAEKDKRVANLGQVGLKRLMNQKLAMGWLAWHGKWEEKRRQTNLLKKAGARLTKPKLIASYQHWRHDWAIVRQSRKSMSIEERAAAEIEERDKMTLELKQELDKVKAELQAARDAMLAGKGHEAEMRRVMEEQVEKEREKRIEALGTQGLKRLLNQKLTLGWSAWHDVWFEYRRQRNLLKQAGVRMTKPKLSAAYAHWNRDWRTMQASRAAMTAEQRLETEAREKAQLMAELQKQVDKLSGELQAARTAMIAGKGQVAETQRLLQEQLEQEKEKRVEALGKQGLKRMLNQKLAMGWTAWHGMWATSVKQRNLLKKAGARLVKPKLIASYQQWKAGWQAEMKLEGLLAHEQKLMGREEEMRRVEAENAKLRNQLEEARIAMVEGKGFEAEMKRKMEEQLEKEKEKRVEALGQQGLKRIMNQKLAMGWAAWHDMWATNVKQRNLLKKAGARLTKPKLIQAYTQWRRDWEIETHQNATLSTEQKLLMEIKTREQLEKENAELRREVERLRAAAIAGNAMEKELKRKYEEELEREKDARVAHLGNMGLKRLMNQGLARGWAAWHGLWSNNIRKRNLLKKAGMRITKPKLMHAYSHWLMDWKRELKAERMMTAEQKAAAERDRRAAEFAALESKYDKVRKELVEARDAMAKGLGLEYEQRKKMEEQLEKEREARVEHLGQMGIKRLMNQKLSMGWAAWHTMWSEATHQRNLLKKAGARLTKPKLIQSYALWRRDWEISTNQAATMTTEQKLLAAQEAERNLLAEVKELRHELDSMRELALQGKSTEAELRRRHEEELERQKEARVAHLGEMGIKRLMNQKLAMGWSAWHGMWSDTVRKRNLLKQAGARLTKPKLIASYSQWRRDWETEESARYNMMTEERRAKEAEEKAHLLESLLTQVDKLSRELKEAREAMMAGRGLQAELQRQAEEELEREREKRVAHLGQLGIKRLMNQKIALGWTAWHGKWSEKRRKKNLLMQAGARLTKPRLIQAYTHWIKDWTHEMQALGAMTMEQKYTTERDKAAKLEAELVKLRDEFAAARAAMLSGEGQAAELKRLAEEQLEAEKAKRVEALGTQGLKRLMNQKLALGWTAWHAMWSDKVRKRNLLKQAGARLTKPKLVNAYKLWRRDWEIEALNSVFMSTEQKLLAATNENEQLSTELKLVRTELEALRKAALSGRAQEAELQRQLEEELERERAARVEHLGQLGIKRLMNQKLALGWSAWYDMWSDSVKQRNLLKKAAARLTKPKLIAAYQHWMRDWDAEFSARRLEEAKLAALSESQRLALEISERKNAEEELARLRQELKQARSDMAAGIGHEVERKRQMEEELERERQRRVEHLGQVGMKRLLNQKLALGWSGWHDMWKDKVNQRNLLKKAAARLTKPKLISSYSHWRRSWEVEVLQQGFVTTDQKLVQREKEIHQLEVGMAKLRKELQEARNAMIAGRGQEAELERRMQEQLEREKEKRVEALGQQGLKRIMNKALAMGWAAWHEMWSEKVRQRNLLKKAGARLLKPKLIASYQHWRKSWEVEMQKEELMTREERVALEAQSKLEMQRTIDKLQADLKAANELLYGAGGLSNLLEQKLEAEREKRVQHLSQLGVKRLMNHKLALGWLGWHDMWTEKKRQRNLLKKASARLTKPWLIQAYMHWMKDWNAVRAARKTMSITERLALDKAEAQQEKEALYAQVDKLTKELKEARDTMLAGRGMEAELKRLAEERLEAEKAKRVEALGTQGLKRLMNQKLALGWTAWHAMWSERIRQRNLLKKASARLVKPKLIASYQQWRHDWEIEQRKKMTMSTEHKLLVESQEKEKLLSEVNQLRKELECAREAMISGRGQEEELKRRMEEKMEAERAKRIEHLGQQGLRRILKQGIARAWSAWFDMYSTKLRKQRMLKHAALRLTKPKLSAAYQHWMKDWDVELATSRAEELRLSKMSSEERLALEMKQAKNLREQNAQLQKELKEARELMLAGRGQEAELKRLAEEELEREREKRVAHLGEMGVKRLMNQGLARGWSGWHALWEEKVRQRSLLKKAASRLLRPKQSAAYAHWRRSWSIAEAAKKTREVALTSMSLKERIEYETAMRLKVEGNLAKALIELREMREAALAGTALEQELRKQFEEKLHAEKEERVMALQQVGIKRLINRDVARGWSTWHHRWQMYSNRKKMLLSSLARLMKPRLVKCFAHWMHDWDLTMLAKSAKSSQAALSGEGARAKAEKDATQAKLGMELEKLRKELADAREAMLAGRGMEAEQLRSIQEQLEAEREKRVAHLGEMGVKRLMNRKLALGWTAWQAMWSENVRQRNLLKKASARLVKPKLVATYQQWRHDWERESVERRRKLMMSESERRQEELKARLEELESDYSARLSRETERRQAVEEELKRRKVDFEEQLALTHVALVEARRAATDAINRAAVERASADAGKRATAEAAEAERARMLESAKRENAEQDLRRFQQDTDEELALQHVALIEARKAATDALSRLSLEQAQAQAARRQVAGMEEELKKAISQERAAQAEVGQMQNLLQEHQMASEEKLNRLLEEHRTHLTKEIVRLSEDYERQLAELRLQIVRASAVTESMNSARREMSPMKVRSLLVFDPSKNLWQTLVNEIKEKGLRLAALFSELDENSDGYVTREEWIKGFLKMGPSFPRDVLSAGFDQCDRDKSDSIDYQELEKWVKEFKPNSPTVSNPSESQPSPAPTSVPAPPAPSPNTGEPNKKKKLTKEEEKKEAEAKKKSMKQVALLTAMASQMGIRPEKQWYDDAVTANTVGDGHEDFQAMMIERANSFGHADLNNDGKLDFEEFKDLVKYRETTVYTEKQLREKFDEMDEDGSGEVTLPEFIYYSLKDSLRRSKGRAIDLFRIWDEDESGYIDKNEFGKALVALGFVANREDLNAVFDMLDEDGSGQIDYNELNKALKKGAGSAAAAAKKERPRSASPQDEKAPVKKTDQPGPAKKKNDKKP</sequence>
<dbReference type="Proteomes" id="UP000037460">
    <property type="component" value="Unassembled WGS sequence"/>
</dbReference>
<feature type="compositionally biased region" description="Pro residues" evidence="5">
    <location>
        <begin position="3366"/>
        <end position="3379"/>
    </location>
</feature>
<feature type="compositionally biased region" description="Polar residues" evidence="5">
    <location>
        <begin position="3353"/>
        <end position="3364"/>
    </location>
</feature>
<dbReference type="InterPro" id="IPR028846">
    <property type="entry name" value="Recoverin"/>
</dbReference>
<feature type="coiled-coil region" evidence="4">
    <location>
        <begin position="2602"/>
        <end position="2668"/>
    </location>
</feature>
<feature type="coiled-coil region" evidence="4">
    <location>
        <begin position="1538"/>
        <end position="1614"/>
    </location>
</feature>
<evidence type="ECO:0000256" key="1">
    <source>
        <dbReference type="ARBA" id="ARBA00022723"/>
    </source>
</evidence>
<feature type="domain" description="EF-hand" evidence="6">
    <location>
        <begin position="3556"/>
        <end position="3591"/>
    </location>
</feature>
<feature type="coiled-coil region" evidence="4">
    <location>
        <begin position="1272"/>
        <end position="1350"/>
    </location>
</feature>
<evidence type="ECO:0000256" key="2">
    <source>
        <dbReference type="ARBA" id="ARBA00022737"/>
    </source>
</evidence>
<dbReference type="OrthoDB" id="293868at2759"/>
<feature type="coiled-coil region" evidence="4">
    <location>
        <begin position="1020"/>
        <end position="1086"/>
    </location>
</feature>
<feature type="domain" description="EF-hand" evidence="6">
    <location>
        <begin position="3484"/>
        <end position="3519"/>
    </location>
</feature>
<comment type="caution">
    <text evidence="7">The sequence shown here is derived from an EMBL/GenBank/DDBJ whole genome shotgun (WGS) entry which is preliminary data.</text>
</comment>
<feature type="coiled-coil region" evidence="4">
    <location>
        <begin position="2472"/>
        <end position="2524"/>
    </location>
</feature>
<feature type="coiled-coil region" evidence="4">
    <location>
        <begin position="1421"/>
        <end position="1473"/>
    </location>
</feature>
<name>A0A0M0JKN3_9EUKA</name>
<feature type="coiled-coil region" evidence="4">
    <location>
        <begin position="1808"/>
        <end position="1874"/>
    </location>
</feature>
<evidence type="ECO:0000256" key="4">
    <source>
        <dbReference type="SAM" id="Coils"/>
    </source>
</evidence>
<dbReference type="EMBL" id="JWZX01002773">
    <property type="protein sequence ID" value="KOO27025.1"/>
    <property type="molecule type" value="Genomic_DNA"/>
</dbReference>
<feature type="coiled-coil region" evidence="4">
    <location>
        <begin position="372"/>
        <end position="424"/>
    </location>
</feature>
<evidence type="ECO:0000313" key="7">
    <source>
        <dbReference type="EMBL" id="KOO27025.1"/>
    </source>
</evidence>
<dbReference type="InterPro" id="IPR011992">
    <property type="entry name" value="EF-hand-dom_pair"/>
</dbReference>
<protein>
    <submittedName>
        <fullName evidence="7">Troponin</fullName>
    </submittedName>
</protein>
<gene>
    <name evidence="7" type="ORF">Ctob_005735</name>
</gene>
<evidence type="ECO:0000313" key="8">
    <source>
        <dbReference type="Proteomes" id="UP000037460"/>
    </source>
</evidence>
<dbReference type="Gene3D" id="1.10.238.10">
    <property type="entry name" value="EF-hand"/>
    <property type="match status" value="3"/>
</dbReference>
<keyword evidence="4" id="KW-0175">Coiled coil</keyword>
<feature type="coiled-coil region" evidence="4">
    <location>
        <begin position="2082"/>
        <end position="2141"/>
    </location>
</feature>
<accession>A0A0M0JKN3</accession>
<feature type="coiled-coil region" evidence="4">
    <location>
        <begin position="502"/>
        <end position="554"/>
    </location>
</feature>
<feature type="coiled-coil region" evidence="4">
    <location>
        <begin position="886"/>
        <end position="956"/>
    </location>
</feature>
<reference evidence="8" key="1">
    <citation type="journal article" date="2015" name="PLoS Genet.">
        <title>Genome Sequence and Transcriptome Analyses of Chrysochromulina tobin: Metabolic Tools for Enhanced Algal Fitness in the Prominent Order Prymnesiales (Haptophyceae).</title>
        <authorList>
            <person name="Hovde B.T."/>
            <person name="Deodato C.R."/>
            <person name="Hunsperger H.M."/>
            <person name="Ryken S.A."/>
            <person name="Yost W."/>
            <person name="Jha R.K."/>
            <person name="Patterson J."/>
            <person name="Monnat R.J. Jr."/>
            <person name="Barlow S.B."/>
            <person name="Starkenburg S.R."/>
            <person name="Cattolico R.A."/>
        </authorList>
    </citation>
    <scope>NUCLEOTIDE SEQUENCE</scope>
    <source>
        <strain evidence="8">CCMP291</strain>
    </source>
</reference>
<feature type="coiled-coil region" evidence="4">
    <location>
        <begin position="3097"/>
        <end position="3186"/>
    </location>
</feature>
<proteinExistence type="predicted"/>
<feature type="coiled-coil region" evidence="4">
    <location>
        <begin position="1678"/>
        <end position="1712"/>
    </location>
</feature>
<evidence type="ECO:0000259" key="6">
    <source>
        <dbReference type="PROSITE" id="PS50222"/>
    </source>
</evidence>
<feature type="domain" description="EF-hand" evidence="6">
    <location>
        <begin position="3282"/>
        <end position="3317"/>
    </location>
</feature>
<dbReference type="InterPro" id="IPR018247">
    <property type="entry name" value="EF_Hand_1_Ca_BS"/>
</dbReference>
<feature type="region of interest" description="Disordered" evidence="5">
    <location>
        <begin position="3351"/>
        <end position="3408"/>
    </location>
</feature>
<feature type="domain" description="EF-hand" evidence="6">
    <location>
        <begin position="3318"/>
        <end position="3353"/>
    </location>
</feature>
<dbReference type="Pfam" id="PF13202">
    <property type="entry name" value="EF-hand_5"/>
    <property type="match status" value="1"/>
</dbReference>
<feature type="domain" description="EF-hand" evidence="6">
    <location>
        <begin position="3447"/>
        <end position="3482"/>
    </location>
</feature>
<feature type="coiled-coil region" evidence="4">
    <location>
        <begin position="27"/>
        <end position="153"/>
    </location>
</feature>
<dbReference type="PANTHER" id="PTHR23055">
    <property type="entry name" value="CALCIUM BINDING PROTEINS"/>
    <property type="match status" value="1"/>
</dbReference>
<dbReference type="PROSITE" id="PS50222">
    <property type="entry name" value="EF_HAND_2"/>
    <property type="match status" value="6"/>
</dbReference>
<feature type="domain" description="EF-hand" evidence="6">
    <location>
        <begin position="3520"/>
        <end position="3555"/>
    </location>
</feature>
<dbReference type="Pfam" id="PF13499">
    <property type="entry name" value="EF-hand_7"/>
    <property type="match status" value="2"/>
</dbReference>
<feature type="coiled-coil region" evidence="4">
    <location>
        <begin position="2335"/>
        <end position="2396"/>
    </location>
</feature>
<dbReference type="InterPro" id="IPR002048">
    <property type="entry name" value="EF_hand_dom"/>
</dbReference>
<dbReference type="CDD" id="cd00051">
    <property type="entry name" value="EFh"/>
    <property type="match status" value="2"/>
</dbReference>
<keyword evidence="1" id="KW-0479">Metal-binding</keyword>
<feature type="coiled-coil region" evidence="4">
    <location>
        <begin position="1952"/>
        <end position="2011"/>
    </location>
</feature>
<feature type="coiled-coil region" evidence="4">
    <location>
        <begin position="231"/>
        <end position="258"/>
    </location>
</feature>
<feature type="coiled-coil region" evidence="4">
    <location>
        <begin position="629"/>
        <end position="681"/>
    </location>
</feature>
<dbReference type="GO" id="GO:0005509">
    <property type="term" value="F:calcium ion binding"/>
    <property type="evidence" value="ECO:0007669"/>
    <property type="project" value="InterPro"/>
</dbReference>
<keyword evidence="8" id="KW-1185">Reference proteome</keyword>
<feature type="coiled-coil region" evidence="4">
    <location>
        <begin position="3217"/>
        <end position="3244"/>
    </location>
</feature>
<evidence type="ECO:0000256" key="3">
    <source>
        <dbReference type="ARBA" id="ARBA00022837"/>
    </source>
</evidence>
<dbReference type="PROSITE" id="PS00018">
    <property type="entry name" value="EF_HAND_1"/>
    <property type="match status" value="6"/>
</dbReference>
<keyword evidence="3" id="KW-0106">Calcium</keyword>
<evidence type="ECO:0000256" key="5">
    <source>
        <dbReference type="SAM" id="MobiDB-lite"/>
    </source>
</evidence>
<feature type="region of interest" description="Disordered" evidence="5">
    <location>
        <begin position="3589"/>
        <end position="3630"/>
    </location>
</feature>
<keyword evidence="2" id="KW-0677">Repeat</keyword>
<feature type="coiled-coil region" evidence="4">
    <location>
        <begin position="3011"/>
        <end position="3038"/>
    </location>
</feature>
<feature type="compositionally biased region" description="Basic and acidic residues" evidence="5">
    <location>
        <begin position="3596"/>
        <end position="3617"/>
    </location>
</feature>
<dbReference type="SUPFAM" id="SSF47473">
    <property type="entry name" value="EF-hand"/>
    <property type="match status" value="2"/>
</dbReference>
<organism evidence="7 8">
    <name type="scientific">Chrysochromulina tobinii</name>
    <dbReference type="NCBI Taxonomy" id="1460289"/>
    <lineage>
        <taxon>Eukaryota</taxon>
        <taxon>Haptista</taxon>
        <taxon>Haptophyta</taxon>
        <taxon>Prymnesiophyceae</taxon>
        <taxon>Prymnesiales</taxon>
        <taxon>Chrysochromulinaceae</taxon>
        <taxon>Chrysochromulina</taxon>
    </lineage>
</organism>
<dbReference type="SMART" id="SM00054">
    <property type="entry name" value="EFh"/>
    <property type="match status" value="6"/>
</dbReference>